<gene>
    <name evidence="1" type="ORF">PQR66_38640</name>
</gene>
<organism evidence="1 2">
    <name type="scientific">Paraburkholderia agricolaris</name>
    <dbReference type="NCBI Taxonomy" id="2152888"/>
    <lineage>
        <taxon>Bacteria</taxon>
        <taxon>Pseudomonadati</taxon>
        <taxon>Pseudomonadota</taxon>
        <taxon>Betaproteobacteria</taxon>
        <taxon>Burkholderiales</taxon>
        <taxon>Burkholderiaceae</taxon>
        <taxon>Paraburkholderia</taxon>
    </lineage>
</organism>
<evidence type="ECO:0000313" key="1">
    <source>
        <dbReference type="EMBL" id="MFL9888993.1"/>
    </source>
</evidence>
<dbReference type="Proteomes" id="UP001629249">
    <property type="component" value="Unassembled WGS sequence"/>
</dbReference>
<sequence length="78" mass="8994">MENCCAILYIRAALTAWVFANLLATEISDREIAHRSAQRICNQDGEVSYIGRQVLPDVIGFAMWLSYRFLLNLRMLEE</sequence>
<dbReference type="RefSeq" id="WP_408335979.1">
    <property type="nucleotide sequence ID" value="NZ_JAQQFH010000063.1"/>
</dbReference>
<comment type="caution">
    <text evidence="1">The sequence shown here is derived from an EMBL/GenBank/DDBJ whole genome shotgun (WGS) entry which is preliminary data.</text>
</comment>
<keyword evidence="2" id="KW-1185">Reference proteome</keyword>
<protein>
    <submittedName>
        <fullName evidence="1">Uncharacterized protein</fullName>
    </submittedName>
</protein>
<reference evidence="1 2" key="1">
    <citation type="journal article" date="2024" name="Chem. Sci.">
        <title>Discovery of megapolipeptins by genome mining of a Burkholderiales bacteria collection.</title>
        <authorList>
            <person name="Paulo B.S."/>
            <person name="Recchia M.J.J."/>
            <person name="Lee S."/>
            <person name="Fergusson C.H."/>
            <person name="Romanowski S.B."/>
            <person name="Hernandez A."/>
            <person name="Krull N."/>
            <person name="Liu D.Y."/>
            <person name="Cavanagh H."/>
            <person name="Bos A."/>
            <person name="Gray C.A."/>
            <person name="Murphy B.T."/>
            <person name="Linington R.G."/>
            <person name="Eustaquio A.S."/>
        </authorList>
    </citation>
    <scope>NUCLEOTIDE SEQUENCE [LARGE SCALE GENOMIC DNA]</scope>
    <source>
        <strain evidence="1 2">RL16-012-BIC-B</strain>
    </source>
</reference>
<proteinExistence type="predicted"/>
<accession>A0ABW9A3R2</accession>
<name>A0ABW9A3R2_9BURK</name>
<evidence type="ECO:0000313" key="2">
    <source>
        <dbReference type="Proteomes" id="UP001629249"/>
    </source>
</evidence>
<dbReference type="EMBL" id="JAQQFN010000055">
    <property type="protein sequence ID" value="MFL9888993.1"/>
    <property type="molecule type" value="Genomic_DNA"/>
</dbReference>